<dbReference type="PATRIC" id="fig|1379910.4.peg.4083"/>
<dbReference type="Gene3D" id="2.50.20.10">
    <property type="entry name" value="Lipoprotein localisation LolA/LolB/LppX"/>
    <property type="match status" value="1"/>
</dbReference>
<dbReference type="InterPro" id="IPR011765">
    <property type="entry name" value="Pept_M16_N"/>
</dbReference>
<feature type="signal peptide" evidence="1">
    <location>
        <begin position="1"/>
        <end position="22"/>
    </location>
</feature>
<evidence type="ECO:0000259" key="2">
    <source>
        <dbReference type="Pfam" id="PF00675"/>
    </source>
</evidence>
<dbReference type="KEGG" id="ruf:TH63_18740"/>
<dbReference type="Pfam" id="PF05193">
    <property type="entry name" value="Peptidase_M16_C"/>
    <property type="match status" value="1"/>
</dbReference>
<dbReference type="EMBL" id="CP010777">
    <property type="protein sequence ID" value="AKQ47216.1"/>
    <property type="molecule type" value="Genomic_DNA"/>
</dbReference>
<dbReference type="PANTHER" id="PTHR11851">
    <property type="entry name" value="METALLOPROTEASE"/>
    <property type="match status" value="1"/>
</dbReference>
<name>A0A0H4W9S1_9BACT</name>
<evidence type="ECO:0000313" key="4">
    <source>
        <dbReference type="EMBL" id="AKQ47216.1"/>
    </source>
</evidence>
<dbReference type="OrthoDB" id="9811314at2"/>
<dbReference type="Proteomes" id="UP000036458">
    <property type="component" value="Chromosome"/>
</dbReference>
<dbReference type="InterPro" id="IPR011249">
    <property type="entry name" value="Metalloenz_LuxS/M16"/>
</dbReference>
<dbReference type="SUPFAM" id="SSF63411">
    <property type="entry name" value="LuxS/MPP-like metallohydrolase"/>
    <property type="match status" value="2"/>
</dbReference>
<feature type="domain" description="Peptidase M16 C-terminal" evidence="3">
    <location>
        <begin position="201"/>
        <end position="377"/>
    </location>
</feature>
<reference evidence="4 5" key="1">
    <citation type="submission" date="2015-01" db="EMBL/GenBank/DDBJ databases">
        <title>Rufibacter sp./DG31D/ whole genome sequencing.</title>
        <authorList>
            <person name="Kim M.K."/>
            <person name="Srinivasan S."/>
            <person name="Lee J.-J."/>
        </authorList>
    </citation>
    <scope>NUCLEOTIDE SEQUENCE [LARGE SCALE GENOMIC DNA]</scope>
    <source>
        <strain evidence="4 5">DG31D</strain>
    </source>
</reference>
<keyword evidence="5" id="KW-1185">Reference proteome</keyword>
<accession>A0A0H4W9S1</accession>
<gene>
    <name evidence="4" type="ORF">TH63_18740</name>
</gene>
<protein>
    <recommendedName>
        <fullName evidence="6">Zn-dependent peptidase</fullName>
    </recommendedName>
</protein>
<dbReference type="InterPro" id="IPR050361">
    <property type="entry name" value="MPP/UQCRC_Complex"/>
</dbReference>
<proteinExistence type="predicted"/>
<evidence type="ECO:0000313" key="5">
    <source>
        <dbReference type="Proteomes" id="UP000036458"/>
    </source>
</evidence>
<dbReference type="STRING" id="1379910.TH63_18740"/>
<feature type="chain" id="PRO_5005211600" description="Zn-dependent peptidase" evidence="1">
    <location>
        <begin position="23"/>
        <end position="693"/>
    </location>
</feature>
<evidence type="ECO:0008006" key="6">
    <source>
        <dbReference type="Google" id="ProtNLM"/>
    </source>
</evidence>
<dbReference type="Gene3D" id="3.30.830.10">
    <property type="entry name" value="Metalloenzyme, LuxS/M16 peptidase-like"/>
    <property type="match status" value="2"/>
</dbReference>
<dbReference type="PANTHER" id="PTHR11851:SF224">
    <property type="entry name" value="PROCESSING PROTEASE"/>
    <property type="match status" value="1"/>
</dbReference>
<dbReference type="AlphaFoldDB" id="A0A0H4W9S1"/>
<dbReference type="RefSeq" id="WP_048922302.1">
    <property type="nucleotide sequence ID" value="NZ_CP010777.1"/>
</dbReference>
<evidence type="ECO:0000259" key="3">
    <source>
        <dbReference type="Pfam" id="PF05193"/>
    </source>
</evidence>
<organism evidence="4 5">
    <name type="scientific">Rufibacter radiotolerans</name>
    <dbReference type="NCBI Taxonomy" id="1379910"/>
    <lineage>
        <taxon>Bacteria</taxon>
        <taxon>Pseudomonadati</taxon>
        <taxon>Bacteroidota</taxon>
        <taxon>Cytophagia</taxon>
        <taxon>Cytophagales</taxon>
        <taxon>Hymenobacteraceae</taxon>
        <taxon>Rufibacter</taxon>
    </lineage>
</organism>
<dbReference type="InterPro" id="IPR007863">
    <property type="entry name" value="Peptidase_M16_C"/>
</dbReference>
<evidence type="ECO:0000256" key="1">
    <source>
        <dbReference type="SAM" id="SignalP"/>
    </source>
</evidence>
<dbReference type="Pfam" id="PF00675">
    <property type="entry name" value="Peptidase_M16"/>
    <property type="match status" value="1"/>
</dbReference>
<dbReference type="GO" id="GO:0046872">
    <property type="term" value="F:metal ion binding"/>
    <property type="evidence" value="ECO:0007669"/>
    <property type="project" value="InterPro"/>
</dbReference>
<sequence>MKKYISVFFLALSTSFSGVSVAQTSKQTPPAAGLAPVIEVGKVESFTLSNGLKVYVVENHNLPTVAMNLVLDRAPLLEGDKAGLTTAAGYLMRSGTASRTNDQLDEEIDFIGASLNTSSTGFSASGLKKHFPKLLELSADVVLNPKFNQEELDKFKKQMASNLASSKEDPATIENNVQQALLFGKNHPYGEVITEKTVEAISLADVQQYHNTYFRPNIGYLAIVGDVNVKDAKKLVKQYFGKWKKAEVKQTAFAAPAPLAGNKVSVVDRPNSVQSSISVAYAVDLKPGSPDAIAASLMNNILGGSFARLDANLREKHAYTYGSNSTLTNDRVAGRFRAFASVRNPVTDSAFAQIMSEMNRMRQEPVPNDELQKVKNMVTGSFARSLENPLTVAMFAINTARYNLPKDYYANYLKNVAAVTPADIQRVAQQYLQPDKAHLIVVGNAREVADKLKPFNPSQPIAYFNAFGEQTEAPMASLPAGATVQSVLAAYINALGGKANVENVRDLTIKRTMNMPGAQLAIVQQQKGVDKSHMTISFGENEVNRVVINGNKGTMVSQGQVKELQGGELLDQKLESWMFSFLKYDQLGVKLALNQVEKVDGREAYKLELTMPSGKKSFHYFDKETGLKVREVATEQTSVGTASQTIDLKNYREVNGIKFPHQIDLHVGSQVISSTVTSVEINKNLKDDIFKLK</sequence>
<feature type="domain" description="Peptidase M16 N-terminal" evidence="2">
    <location>
        <begin position="61"/>
        <end position="180"/>
    </location>
</feature>
<keyword evidence="1" id="KW-0732">Signal</keyword>